<keyword evidence="8" id="KW-1185">Reference proteome</keyword>
<dbReference type="InParanoid" id="A0A1D2VP86"/>
<evidence type="ECO:0000313" key="7">
    <source>
        <dbReference type="EMBL" id="ODV63421.1"/>
    </source>
</evidence>
<organism evidence="7 8">
    <name type="scientific">Ascoidea rubescens DSM 1968</name>
    <dbReference type="NCBI Taxonomy" id="1344418"/>
    <lineage>
        <taxon>Eukaryota</taxon>
        <taxon>Fungi</taxon>
        <taxon>Dikarya</taxon>
        <taxon>Ascomycota</taxon>
        <taxon>Saccharomycotina</taxon>
        <taxon>Saccharomycetes</taxon>
        <taxon>Ascoideaceae</taxon>
        <taxon>Ascoidea</taxon>
    </lineage>
</organism>
<evidence type="ECO:0000259" key="5">
    <source>
        <dbReference type="PROSITE" id="PS50304"/>
    </source>
</evidence>
<dbReference type="PANTHER" id="PTHR12302:SF2">
    <property type="entry name" value="STAPHYLOCOCCAL NUCLEASE DOMAIN-CONTAINING PROTEIN 1"/>
    <property type="match status" value="1"/>
</dbReference>
<reference evidence="8" key="1">
    <citation type="submission" date="2016-05" db="EMBL/GenBank/DDBJ databases">
        <title>Comparative genomics of biotechnologically important yeasts.</title>
        <authorList>
            <consortium name="DOE Joint Genome Institute"/>
            <person name="Riley R."/>
            <person name="Haridas S."/>
            <person name="Wolfe K.H."/>
            <person name="Lopes M.R."/>
            <person name="Hittinger C.T."/>
            <person name="Goker M."/>
            <person name="Salamov A."/>
            <person name="Wisecaver J."/>
            <person name="Long T.M."/>
            <person name="Aerts A.L."/>
            <person name="Barry K."/>
            <person name="Choi C."/>
            <person name="Clum A."/>
            <person name="Coughlan A.Y."/>
            <person name="Deshpande S."/>
            <person name="Douglass A.P."/>
            <person name="Hanson S.J."/>
            <person name="Klenk H.-P."/>
            <person name="Labutti K."/>
            <person name="Lapidus A."/>
            <person name="Lindquist E."/>
            <person name="Lipzen A."/>
            <person name="Meier-Kolthoff J.P."/>
            <person name="Ohm R.A."/>
            <person name="Otillar R.P."/>
            <person name="Pangilinan J."/>
            <person name="Peng Y."/>
            <person name="Rokas A."/>
            <person name="Rosa C.A."/>
            <person name="Scheuner C."/>
            <person name="Sibirny A.A."/>
            <person name="Slot J.C."/>
            <person name="Stielow J.B."/>
            <person name="Sun H."/>
            <person name="Kurtzman C.P."/>
            <person name="Blackwell M."/>
            <person name="Grigoriev I.V."/>
            <person name="Jeffries T.W."/>
        </authorList>
    </citation>
    <scope>NUCLEOTIDE SEQUENCE [LARGE SCALE GENOMIC DNA]</scope>
    <source>
        <strain evidence="8">DSM 1968</strain>
    </source>
</reference>
<dbReference type="STRING" id="1344418.A0A1D2VP86"/>
<evidence type="ECO:0000313" key="8">
    <source>
        <dbReference type="Proteomes" id="UP000095038"/>
    </source>
</evidence>
<dbReference type="Gene3D" id="2.30.30.140">
    <property type="match status" value="1"/>
</dbReference>
<feature type="domain" description="TNase-like" evidence="6">
    <location>
        <begin position="324"/>
        <end position="465"/>
    </location>
</feature>
<dbReference type="InterPro" id="IPR016685">
    <property type="entry name" value="Silence_cplx_Nase-comp_TudorSN"/>
</dbReference>
<feature type="domain" description="TNase-like" evidence="6">
    <location>
        <begin position="493"/>
        <end position="624"/>
    </location>
</feature>
<dbReference type="GO" id="GO:0005634">
    <property type="term" value="C:nucleus"/>
    <property type="evidence" value="ECO:0007669"/>
    <property type="project" value="TreeGrafter"/>
</dbReference>
<dbReference type="Proteomes" id="UP000095038">
    <property type="component" value="Unassembled WGS sequence"/>
</dbReference>
<dbReference type="AlphaFoldDB" id="A0A1D2VP86"/>
<feature type="domain" description="TNase-like" evidence="6">
    <location>
        <begin position="7"/>
        <end position="146"/>
    </location>
</feature>
<keyword evidence="3" id="KW-0677">Repeat</keyword>
<proteinExistence type="predicted"/>
<dbReference type="Pfam" id="PF00565">
    <property type="entry name" value="SNase"/>
    <property type="match status" value="4"/>
</dbReference>
<feature type="domain" description="TNase-like" evidence="6">
    <location>
        <begin position="167"/>
        <end position="305"/>
    </location>
</feature>
<dbReference type="RefSeq" id="XP_020049728.1">
    <property type="nucleotide sequence ID" value="XM_020192221.1"/>
</dbReference>
<dbReference type="InterPro" id="IPR035437">
    <property type="entry name" value="SNase_OB-fold_sf"/>
</dbReference>
<dbReference type="PROSITE" id="PS50830">
    <property type="entry name" value="TNASE_3"/>
    <property type="match status" value="4"/>
</dbReference>
<accession>A0A1D2VP86</accession>
<dbReference type="PROSITE" id="PS50304">
    <property type="entry name" value="TUDOR"/>
    <property type="match status" value="1"/>
</dbReference>
<dbReference type="OrthoDB" id="10023235at2759"/>
<dbReference type="PANTHER" id="PTHR12302">
    <property type="entry name" value="EBNA2 BINDING PROTEIN P100"/>
    <property type="match status" value="1"/>
</dbReference>
<dbReference type="GO" id="GO:0031047">
    <property type="term" value="P:regulatory ncRNA-mediated gene silencing"/>
    <property type="evidence" value="ECO:0007669"/>
    <property type="project" value="UniProtKB-UniRule"/>
</dbReference>
<comment type="subcellular location">
    <subcellularLocation>
        <location evidence="1 4">Cytoplasm</location>
    </subcellularLocation>
</comment>
<dbReference type="InterPro" id="IPR016071">
    <property type="entry name" value="Staphylococal_nuclease_OB-fold"/>
</dbReference>
<sequence length="908" mass="102307">MSQNNNKVFSAKVKNVLSGDTLILVPTNHKGTSPPPERQLSLAYLQAPRLNLNEVYSFESRELLRNLLLGKVVQFKVLYTLPALNNSKREFGDVKTPIFNSLIEYVLAKGTAKVRENAESHNEDYYYDLKDLEDKAKKDKIGLWVHTTPLQLENELLYNEIEQSKKTPYDAIVERVISGDRLLVRILLSKKNHAVLPVLIGGVRSPRTASLEDEKAEPYGNEAKLFVEQRLISRMVKLSVIGSSSNGVPIAKIIHPAGDIAEKILEAGLAEIVDWQSTMIGSSRMSILRTCERSAKVSNKGLWKNTNTRSIALSDSKNLIKPGKKLNATVTRIISADTLSIRINNDSEDKEYTVQLSSLRGPKQSDANQTNFIPFAKEFVRKLTIGKKITVQIDGIRPKNEQFPERPLVSVTLPNGEDLSKAIVTNGWAQVIRHRRGDDDRSPNWDELIEIEAEVIKAKKGMHGKLPRVERIVDASENAGRAKTYLQTLQNRTKISAVVDYVSSPNRFRLILPKEGYKLVLVLGGLTNTLTGSKDSELNKAALDFVNKKSLQRDVHIEIYNVDRIGSFIGNLFLPGQNLPLQINLLKQGFYKIHENSVNQIKFADQMWEAQESAQEQKIGIWKNYVPEDGEQEYSKNSLVKDITDKTENLKLVNKYHDIEVTDVSDEGLISFQFLNAETDKLIPFMKEFHEFHNNQPIKAVKVTVPGAIPAYPSLLPRLPRKGDYVSAEFSSNGKFYRAKVLSYDKTTRKCKVQHIDFGNTDQVPTSSIRELPPQFSLAKLGAQGHVGLLSLIKLPPSKPTDYLTDAIYFLEDLIAGKKLIACENKSNPTPGVEMSITLYDPEKIEKDVTYSINRELVENGWAIVNKKLKGFEVAMKDEWKTLIKLEQQAKLDRKGCWEFGDIEGDEE</sequence>
<evidence type="ECO:0000256" key="3">
    <source>
        <dbReference type="ARBA" id="ARBA00022737"/>
    </source>
</evidence>
<dbReference type="FunFam" id="2.30.30.140:FF:000018">
    <property type="entry name" value="Serine/threonine-protein kinase 31"/>
    <property type="match status" value="1"/>
</dbReference>
<dbReference type="GO" id="GO:0005829">
    <property type="term" value="C:cytosol"/>
    <property type="evidence" value="ECO:0007669"/>
    <property type="project" value="UniProtKB-UniRule"/>
</dbReference>
<dbReference type="GO" id="GO:0006402">
    <property type="term" value="P:mRNA catabolic process"/>
    <property type="evidence" value="ECO:0007669"/>
    <property type="project" value="UniProtKB-UniRule"/>
</dbReference>
<dbReference type="GO" id="GO:0003723">
    <property type="term" value="F:RNA binding"/>
    <property type="evidence" value="ECO:0007669"/>
    <property type="project" value="UniProtKB-UniRule"/>
</dbReference>
<dbReference type="SMART" id="SM00318">
    <property type="entry name" value="SNc"/>
    <property type="match status" value="4"/>
</dbReference>
<keyword evidence="2 4" id="KW-0963">Cytoplasm</keyword>
<gene>
    <name evidence="7" type="ORF">ASCRUDRAFT_73287</name>
</gene>
<evidence type="ECO:0000256" key="1">
    <source>
        <dbReference type="ARBA" id="ARBA00004496"/>
    </source>
</evidence>
<name>A0A1D2VP86_9ASCO</name>
<dbReference type="EMBL" id="KV454475">
    <property type="protein sequence ID" value="ODV63421.1"/>
    <property type="molecule type" value="Genomic_DNA"/>
</dbReference>
<dbReference type="Pfam" id="PF00567">
    <property type="entry name" value="TUDOR"/>
    <property type="match status" value="1"/>
</dbReference>
<dbReference type="GO" id="GO:0031332">
    <property type="term" value="C:RNAi effector complex"/>
    <property type="evidence" value="ECO:0007669"/>
    <property type="project" value="InterPro"/>
</dbReference>
<feature type="domain" description="Tudor" evidence="5">
    <location>
        <begin position="719"/>
        <end position="779"/>
    </location>
</feature>
<dbReference type="Gene3D" id="2.40.50.90">
    <property type="match status" value="5"/>
</dbReference>
<dbReference type="SMART" id="SM00333">
    <property type="entry name" value="TUDOR"/>
    <property type="match status" value="1"/>
</dbReference>
<evidence type="ECO:0000256" key="4">
    <source>
        <dbReference type="PIRNR" id="PIRNR017179"/>
    </source>
</evidence>
<dbReference type="PIRSF" id="PIRSF017179">
    <property type="entry name" value="RISC-Tudor-SN"/>
    <property type="match status" value="1"/>
</dbReference>
<dbReference type="InterPro" id="IPR002999">
    <property type="entry name" value="Tudor"/>
</dbReference>
<evidence type="ECO:0000256" key="2">
    <source>
        <dbReference type="ARBA" id="ARBA00022490"/>
    </source>
</evidence>
<dbReference type="SUPFAM" id="SSF50199">
    <property type="entry name" value="Staphylococcal nuclease"/>
    <property type="match status" value="5"/>
</dbReference>
<protein>
    <submittedName>
        <fullName evidence="7">Nuclease domain-containing protein 1</fullName>
    </submittedName>
</protein>
<evidence type="ECO:0000259" key="6">
    <source>
        <dbReference type="PROSITE" id="PS50830"/>
    </source>
</evidence>
<dbReference type="GO" id="GO:0004518">
    <property type="term" value="F:nuclease activity"/>
    <property type="evidence" value="ECO:0007669"/>
    <property type="project" value="TreeGrafter"/>
</dbReference>
<dbReference type="SUPFAM" id="SSF63748">
    <property type="entry name" value="Tudor/PWWP/MBT"/>
    <property type="match status" value="1"/>
</dbReference>
<dbReference type="GeneID" id="30965857"/>